<evidence type="ECO:0000256" key="8">
    <source>
        <dbReference type="ARBA" id="ARBA00048679"/>
    </source>
</evidence>
<feature type="binding site" evidence="9">
    <location>
        <position position="41"/>
    </location>
    <ligand>
        <name>ATP</name>
        <dbReference type="ChEBI" id="CHEBI:30616"/>
    </ligand>
</feature>
<dbReference type="InterPro" id="IPR000719">
    <property type="entry name" value="Prot_kinase_dom"/>
</dbReference>
<feature type="compositionally biased region" description="Pro residues" evidence="10">
    <location>
        <begin position="367"/>
        <end position="400"/>
    </location>
</feature>
<dbReference type="PANTHER" id="PTHR24363">
    <property type="entry name" value="SERINE/THREONINE PROTEIN KINASE"/>
    <property type="match status" value="1"/>
</dbReference>
<feature type="domain" description="Protein kinase" evidence="11">
    <location>
        <begin position="10"/>
        <end position="277"/>
    </location>
</feature>
<evidence type="ECO:0000256" key="4">
    <source>
        <dbReference type="ARBA" id="ARBA00022741"/>
    </source>
</evidence>
<dbReference type="PANTHER" id="PTHR24363:SF0">
    <property type="entry name" value="SERINE_THREONINE KINASE LIKE DOMAIN CONTAINING 1"/>
    <property type="match status" value="1"/>
</dbReference>
<proteinExistence type="predicted"/>
<feature type="region of interest" description="Disordered" evidence="10">
    <location>
        <begin position="279"/>
        <end position="318"/>
    </location>
</feature>
<dbReference type="GO" id="GO:0004674">
    <property type="term" value="F:protein serine/threonine kinase activity"/>
    <property type="evidence" value="ECO:0007669"/>
    <property type="project" value="UniProtKB-KW"/>
</dbReference>
<dbReference type="HOGENOM" id="CLU_000288_135_5_3"/>
<organism evidence="12 13">
    <name type="scientific">Coleofasciculus chthonoplastes PCC 7420</name>
    <dbReference type="NCBI Taxonomy" id="118168"/>
    <lineage>
        <taxon>Bacteria</taxon>
        <taxon>Bacillati</taxon>
        <taxon>Cyanobacteriota</taxon>
        <taxon>Cyanophyceae</taxon>
        <taxon>Coleofasciculales</taxon>
        <taxon>Coleofasciculaceae</taxon>
        <taxon>Coleofasciculus</taxon>
    </lineage>
</organism>
<dbReference type="EMBL" id="DS989845">
    <property type="protein sequence ID" value="EDX76753.1"/>
    <property type="molecule type" value="Genomic_DNA"/>
</dbReference>
<dbReference type="eggNOG" id="COG0515">
    <property type="taxonomic scope" value="Bacteria"/>
</dbReference>
<keyword evidence="4 9" id="KW-0547">Nucleotide-binding</keyword>
<dbReference type="Gene3D" id="3.30.200.20">
    <property type="entry name" value="Phosphorylase Kinase, domain 1"/>
    <property type="match status" value="1"/>
</dbReference>
<feature type="compositionally biased region" description="Low complexity" evidence="10">
    <location>
        <begin position="279"/>
        <end position="295"/>
    </location>
</feature>
<dbReference type="SMART" id="SM00220">
    <property type="entry name" value="S_TKc"/>
    <property type="match status" value="1"/>
</dbReference>
<sequence>MTPTLLNNRYRILQTLGAGGFGNTFLAEDTYMPSGRKCVIKQLKPMTHDPQTYQQVKERFQREAAVLEELGESNHQIPRLFAYFSESGQFYLVQEWIEGDTLTQIVDREGRLNDGQVKAILLSLLPVLDYVHSCHIVHRDLKPDNVIVRRRDGLPVLIDFGAVKEAIKTVVHSQAHTTPSIVIGTPGFMAAEQAAGRPRYASDLYSLGLIAVFLLTGKLPQTLETDTRTGEILWRRDAPNCHSHLATVIDQAIRFHPRDRFADAKEMLEALNAHPTTIATPTLSLSSSSEAVPSTRKPAVPPTVPIRRKPLQADEEQPSRRFGGLIAGGLLLSAVAIGWGLNRVLEPSNRIPSPPESVSASSENTPLPSPTPPPTASPVSTPPPKLVNPESPPPLSPPDPTFRIQESPELLPSPDPPAPFASEPSVLPSPSPSPSPVTSPTPTPSPSPLSVPENHTPKPPRSNKIPGFTPGTPRKVVEAALGTPTQQTKGLWHNTQALTYEDFIRDRVSLGYLFDRDTKRLRQTEVAFSQSVGLETMANTLDKMLSRNLSPEIRQGLTQVYQRQSNRYRFNSSNGSPLKGVIERNERDRIYIGVWEADLH</sequence>
<dbReference type="GO" id="GO:0005524">
    <property type="term" value="F:ATP binding"/>
    <property type="evidence" value="ECO:0007669"/>
    <property type="project" value="UniProtKB-UniRule"/>
</dbReference>
<dbReference type="PROSITE" id="PS50011">
    <property type="entry name" value="PROTEIN_KINASE_DOM"/>
    <property type="match status" value="1"/>
</dbReference>
<evidence type="ECO:0000256" key="9">
    <source>
        <dbReference type="PROSITE-ProRule" id="PRU10141"/>
    </source>
</evidence>
<dbReference type="AlphaFoldDB" id="B4VML9"/>
<keyword evidence="13" id="KW-1185">Reference proteome</keyword>
<evidence type="ECO:0000256" key="10">
    <source>
        <dbReference type="SAM" id="MobiDB-lite"/>
    </source>
</evidence>
<dbReference type="InterPro" id="IPR011009">
    <property type="entry name" value="Kinase-like_dom_sf"/>
</dbReference>
<feature type="region of interest" description="Disordered" evidence="10">
    <location>
        <begin position="349"/>
        <end position="474"/>
    </location>
</feature>
<evidence type="ECO:0000256" key="1">
    <source>
        <dbReference type="ARBA" id="ARBA00012513"/>
    </source>
</evidence>
<dbReference type="RefSeq" id="WP_006099711.1">
    <property type="nucleotide sequence ID" value="NZ_DS989845.1"/>
</dbReference>
<feature type="compositionally biased region" description="Pro residues" evidence="10">
    <location>
        <begin position="427"/>
        <end position="449"/>
    </location>
</feature>
<keyword evidence="5" id="KW-0418">Kinase</keyword>
<reference evidence="12 13" key="1">
    <citation type="submission" date="2008-07" db="EMBL/GenBank/DDBJ databases">
        <authorList>
            <person name="Tandeau de Marsac N."/>
            <person name="Ferriera S."/>
            <person name="Johnson J."/>
            <person name="Kravitz S."/>
            <person name="Beeson K."/>
            <person name="Sutton G."/>
            <person name="Rogers Y.-H."/>
            <person name="Friedman R."/>
            <person name="Frazier M."/>
            <person name="Venter J.C."/>
        </authorList>
    </citation>
    <scope>NUCLEOTIDE SEQUENCE [LARGE SCALE GENOMIC DNA]</scope>
    <source>
        <strain evidence="12 13">PCC 7420</strain>
    </source>
</reference>
<dbReference type="PRINTS" id="PR01217">
    <property type="entry name" value="PRICHEXTENSN"/>
</dbReference>
<protein>
    <recommendedName>
        <fullName evidence="1">non-specific serine/threonine protein kinase</fullName>
        <ecNumber evidence="1">2.7.11.1</ecNumber>
    </recommendedName>
</protein>
<keyword evidence="2" id="KW-0723">Serine/threonine-protein kinase</keyword>
<evidence type="ECO:0000256" key="2">
    <source>
        <dbReference type="ARBA" id="ARBA00022527"/>
    </source>
</evidence>
<gene>
    <name evidence="12" type="ORF">MC7420_1756</name>
</gene>
<dbReference type="Proteomes" id="UP000003835">
    <property type="component" value="Unassembled WGS sequence"/>
</dbReference>
<keyword evidence="3" id="KW-0808">Transferase</keyword>
<dbReference type="CDD" id="cd14014">
    <property type="entry name" value="STKc_PknB_like"/>
    <property type="match status" value="1"/>
</dbReference>
<dbReference type="OrthoDB" id="428678at2"/>
<evidence type="ECO:0000259" key="11">
    <source>
        <dbReference type="PROSITE" id="PS50011"/>
    </source>
</evidence>
<dbReference type="STRING" id="118168.MC7420_1756"/>
<name>B4VML9_9CYAN</name>
<dbReference type="Gene3D" id="1.10.510.10">
    <property type="entry name" value="Transferase(Phosphotransferase) domain 1"/>
    <property type="match status" value="1"/>
</dbReference>
<evidence type="ECO:0000256" key="7">
    <source>
        <dbReference type="ARBA" id="ARBA00047899"/>
    </source>
</evidence>
<dbReference type="PROSITE" id="PS00108">
    <property type="entry name" value="PROTEIN_KINASE_ST"/>
    <property type="match status" value="1"/>
</dbReference>
<feature type="compositionally biased region" description="Low complexity" evidence="10">
    <location>
        <begin position="356"/>
        <end position="366"/>
    </location>
</feature>
<comment type="catalytic activity">
    <reaction evidence="7">
        <text>L-threonyl-[protein] + ATP = O-phospho-L-threonyl-[protein] + ADP + H(+)</text>
        <dbReference type="Rhea" id="RHEA:46608"/>
        <dbReference type="Rhea" id="RHEA-COMP:11060"/>
        <dbReference type="Rhea" id="RHEA-COMP:11605"/>
        <dbReference type="ChEBI" id="CHEBI:15378"/>
        <dbReference type="ChEBI" id="CHEBI:30013"/>
        <dbReference type="ChEBI" id="CHEBI:30616"/>
        <dbReference type="ChEBI" id="CHEBI:61977"/>
        <dbReference type="ChEBI" id="CHEBI:456216"/>
        <dbReference type="EC" id="2.7.11.1"/>
    </reaction>
</comment>
<evidence type="ECO:0000313" key="13">
    <source>
        <dbReference type="Proteomes" id="UP000003835"/>
    </source>
</evidence>
<dbReference type="PROSITE" id="PS00107">
    <property type="entry name" value="PROTEIN_KINASE_ATP"/>
    <property type="match status" value="1"/>
</dbReference>
<evidence type="ECO:0000256" key="3">
    <source>
        <dbReference type="ARBA" id="ARBA00022679"/>
    </source>
</evidence>
<dbReference type="InterPro" id="IPR017441">
    <property type="entry name" value="Protein_kinase_ATP_BS"/>
</dbReference>
<comment type="catalytic activity">
    <reaction evidence="8">
        <text>L-seryl-[protein] + ATP = O-phospho-L-seryl-[protein] + ADP + H(+)</text>
        <dbReference type="Rhea" id="RHEA:17989"/>
        <dbReference type="Rhea" id="RHEA-COMP:9863"/>
        <dbReference type="Rhea" id="RHEA-COMP:11604"/>
        <dbReference type="ChEBI" id="CHEBI:15378"/>
        <dbReference type="ChEBI" id="CHEBI:29999"/>
        <dbReference type="ChEBI" id="CHEBI:30616"/>
        <dbReference type="ChEBI" id="CHEBI:83421"/>
        <dbReference type="ChEBI" id="CHEBI:456216"/>
        <dbReference type="EC" id="2.7.11.1"/>
    </reaction>
</comment>
<keyword evidence="6 9" id="KW-0067">ATP-binding</keyword>
<dbReference type="Pfam" id="PF00069">
    <property type="entry name" value="Pkinase"/>
    <property type="match status" value="1"/>
</dbReference>
<dbReference type="EC" id="2.7.11.1" evidence="1"/>
<evidence type="ECO:0000256" key="6">
    <source>
        <dbReference type="ARBA" id="ARBA00022840"/>
    </source>
</evidence>
<evidence type="ECO:0000256" key="5">
    <source>
        <dbReference type="ARBA" id="ARBA00022777"/>
    </source>
</evidence>
<dbReference type="InterPro" id="IPR008271">
    <property type="entry name" value="Ser/Thr_kinase_AS"/>
</dbReference>
<evidence type="ECO:0000313" key="12">
    <source>
        <dbReference type="EMBL" id="EDX76753.1"/>
    </source>
</evidence>
<accession>B4VML9</accession>
<dbReference type="SUPFAM" id="SSF56112">
    <property type="entry name" value="Protein kinase-like (PK-like)"/>
    <property type="match status" value="1"/>
</dbReference>